<reference evidence="10 11" key="1">
    <citation type="journal article" date="2024" name="BMC Genomics">
        <title>Genome assembly of redclaw crayfish (Cherax quadricarinatus) provides insights into its immune adaptation and hypoxia tolerance.</title>
        <authorList>
            <person name="Liu Z."/>
            <person name="Zheng J."/>
            <person name="Li H."/>
            <person name="Fang K."/>
            <person name="Wang S."/>
            <person name="He J."/>
            <person name="Zhou D."/>
            <person name="Weng S."/>
            <person name="Chi M."/>
            <person name="Gu Z."/>
            <person name="He J."/>
            <person name="Li F."/>
            <person name="Wang M."/>
        </authorList>
    </citation>
    <scope>NUCLEOTIDE SEQUENCE [LARGE SCALE GENOMIC DNA]</scope>
    <source>
        <strain evidence="10">ZL_2023a</strain>
    </source>
</reference>
<feature type="region of interest" description="Disordered" evidence="8">
    <location>
        <begin position="728"/>
        <end position="814"/>
    </location>
</feature>
<evidence type="ECO:0000256" key="5">
    <source>
        <dbReference type="ARBA" id="ARBA00022737"/>
    </source>
</evidence>
<protein>
    <recommendedName>
        <fullName evidence="3">AP-3 complex subunit delta</fullName>
    </recommendedName>
</protein>
<dbReference type="Pfam" id="PF26171">
    <property type="entry name" value="Mu_AP3"/>
    <property type="match status" value="1"/>
</dbReference>
<dbReference type="GO" id="GO:0043195">
    <property type="term" value="C:terminal bouton"/>
    <property type="evidence" value="ECO:0007669"/>
    <property type="project" value="TreeGrafter"/>
</dbReference>
<dbReference type="GO" id="GO:0016182">
    <property type="term" value="P:synaptic vesicle budding from endosome"/>
    <property type="evidence" value="ECO:0007669"/>
    <property type="project" value="TreeGrafter"/>
</dbReference>
<gene>
    <name evidence="10" type="ORF">OTU49_015354</name>
</gene>
<comment type="similarity">
    <text evidence="2">Belongs to the adaptor complexes large subunit family.</text>
</comment>
<dbReference type="Proteomes" id="UP001445076">
    <property type="component" value="Unassembled WGS sequence"/>
</dbReference>
<feature type="region of interest" description="Disordered" evidence="8">
    <location>
        <begin position="656"/>
        <end position="701"/>
    </location>
</feature>
<feature type="region of interest" description="Disordered" evidence="8">
    <location>
        <begin position="622"/>
        <end position="641"/>
    </location>
</feature>
<dbReference type="FunFam" id="1.25.10.10:FF:000251">
    <property type="entry name" value="AP-3 complex subunit delta"/>
    <property type="match status" value="1"/>
</dbReference>
<organism evidence="10 11">
    <name type="scientific">Cherax quadricarinatus</name>
    <name type="common">Australian red claw crayfish</name>
    <dbReference type="NCBI Taxonomy" id="27406"/>
    <lineage>
        <taxon>Eukaryota</taxon>
        <taxon>Metazoa</taxon>
        <taxon>Ecdysozoa</taxon>
        <taxon>Arthropoda</taxon>
        <taxon>Crustacea</taxon>
        <taxon>Multicrustacea</taxon>
        <taxon>Malacostraca</taxon>
        <taxon>Eumalacostraca</taxon>
        <taxon>Eucarida</taxon>
        <taxon>Decapoda</taxon>
        <taxon>Pleocyemata</taxon>
        <taxon>Astacidea</taxon>
        <taxon>Parastacoidea</taxon>
        <taxon>Parastacidae</taxon>
        <taxon>Cherax</taxon>
    </lineage>
</organism>
<keyword evidence="5" id="KW-0677">Repeat</keyword>
<evidence type="ECO:0000256" key="3">
    <source>
        <dbReference type="ARBA" id="ARBA00015717"/>
    </source>
</evidence>
<dbReference type="SMART" id="SM01354">
    <property type="entry name" value="BLVR"/>
    <property type="match status" value="1"/>
</dbReference>
<evidence type="ECO:0000256" key="7">
    <source>
        <dbReference type="ARBA" id="ARBA00023136"/>
    </source>
</evidence>
<dbReference type="InterPro" id="IPR016024">
    <property type="entry name" value="ARM-type_fold"/>
</dbReference>
<dbReference type="GO" id="GO:0010008">
    <property type="term" value="C:endosome membrane"/>
    <property type="evidence" value="ECO:0007669"/>
    <property type="project" value="TreeGrafter"/>
</dbReference>
<dbReference type="GO" id="GO:0048499">
    <property type="term" value="P:synaptic vesicle membrane organization"/>
    <property type="evidence" value="ECO:0007669"/>
    <property type="project" value="TreeGrafter"/>
</dbReference>
<dbReference type="GO" id="GO:0048490">
    <property type="term" value="P:anterograde synaptic vesicle transport"/>
    <property type="evidence" value="ECO:0007669"/>
    <property type="project" value="TreeGrafter"/>
</dbReference>
<feature type="compositionally biased region" description="Basic residues" evidence="8">
    <location>
        <begin position="846"/>
        <end position="864"/>
    </location>
</feature>
<dbReference type="InterPro" id="IPR010474">
    <property type="entry name" value="AP3D_dom_metazoa"/>
</dbReference>
<comment type="subcellular location">
    <subcellularLocation>
        <location evidence="1">Endomembrane system</location>
    </subcellularLocation>
</comment>
<evidence type="ECO:0000256" key="1">
    <source>
        <dbReference type="ARBA" id="ARBA00004308"/>
    </source>
</evidence>
<sequence>MALRKVKGNLERMFDKNLTDLVRGIRNNKETESKYISQCMEEIKTELRQDNLAVKANAVAKLTYLQMLGYDISWAGFNIIEVMSSPKFTYKRIGYLSASQCFHQDTEVLMLTTNMIRKDLNSHNMYDSGTALTGLACFISGDLARDLANDVMTLLTSTKPYLRKKAVLLLYKVFLKFPEALRPAFPRLKEKLEDPDPGVQSAAVNVICELARKNPKNYLSLAPVFFKLMTSSTNNWMLIKIIKLFGALTPLEPRLGKKLIEPLTNLIHSTSAMSLLYECINTVIAVLISISSGMPNHNASIQLCVQKLRILIEDSDQNLKYLGLLAMSKILKTHPKSVQAHKDLVLQCLDDKDESIRLRALDLLYGMVTKKTVMEIVRRLMTHMDRAEGTMYRDELLQKIILICSQNNFQYITNFEWYVSVLVELCRMEGTQHGGLIASQLMDVAIRVVAVREFTVGQMALLLDNAHVIVGPAAARSSIAEVLYAAAWICGEFSQLLANPKATLESMVRGKVVSLPGHIQAIYVHNMLKLYAHIIATAEEEDDSEMIEEVTNLLLERLPVFVSSGDLEVQERASCIVHIVTYVQKCHKHGDKVGADLALLMTGELNPVAPKAQKKVPLPDGLDLDAWINDPPSESEEEEDDALEKEIFVKADSSYKHRKEKYEPSEEELQKLRDARRAEQASNPYYVKSSALSSPRPNHNSIQVDEIPVTAIDLNVSLKIPGMTSLDKYQVVDGWQDGGKKRHKKQKKRSKRKGQVSSSSEEEINRMHVVNTDIGEMPEGAHLSDDYEIDDRPEDDPHRALDINLDEPLSPNEVLPTRTHYEAHAQRKIESNNEAKLIPSEIPLKMKTRNKKERKEKKEKTKKVKKEEKKVKKKPSRDANLILDLIDPLKETVISDKVPVAANHINGIADAKNKEKTSDDLDFWLSKELSQTPESCMDGTTKTASPSTPSSSKDDSKSKKTKTKKEKKAKKEKDRDKPEKKLKKNEKEIDTLSRNRDEYEETNGTVTQEVEEKLAVPEPQPYSRLLAEDSHIRIVYSTAAMDGVMSEILVCIKFISQSSKPISKLQLILPDSSALKMIRTDPQSELVNLPWSLDPGESKETQLSFTAEDVTIPHKLRGSLSYIQDGSSSSSDISLRLEFPVTTFLSGKTASRATFTDLLSSGQLSARSSFTLPNCPWSFPEVLEELTLGGSLAVVECVDQTASLYGRSLHGHHVCLLVKYQASHHLTIDGKSTEGILLSNALDHLKTTLMQKQ</sequence>
<dbReference type="GO" id="GO:0006623">
    <property type="term" value="P:protein targeting to vacuole"/>
    <property type="evidence" value="ECO:0007669"/>
    <property type="project" value="TreeGrafter"/>
</dbReference>
<dbReference type="GO" id="GO:0030123">
    <property type="term" value="C:AP-3 adaptor complex"/>
    <property type="evidence" value="ECO:0007669"/>
    <property type="project" value="InterPro"/>
</dbReference>
<dbReference type="GO" id="GO:1904115">
    <property type="term" value="C:axon cytoplasm"/>
    <property type="evidence" value="ECO:0007669"/>
    <property type="project" value="GOC"/>
</dbReference>
<evidence type="ECO:0000256" key="8">
    <source>
        <dbReference type="SAM" id="MobiDB-lite"/>
    </source>
</evidence>
<evidence type="ECO:0000259" key="9">
    <source>
        <dbReference type="SMART" id="SM01354"/>
    </source>
</evidence>
<dbReference type="AlphaFoldDB" id="A0AAW0Y245"/>
<accession>A0AAW0Y245</accession>
<feature type="compositionally biased region" description="Polar residues" evidence="8">
    <location>
        <begin position="690"/>
        <end position="701"/>
    </location>
</feature>
<dbReference type="GO" id="GO:0006896">
    <property type="term" value="P:Golgi to vacuole transport"/>
    <property type="evidence" value="ECO:0007669"/>
    <property type="project" value="TreeGrafter"/>
</dbReference>
<dbReference type="GO" id="GO:0098943">
    <property type="term" value="P:neurotransmitter receptor transport, postsynaptic endosome to lysosome"/>
    <property type="evidence" value="ECO:0007669"/>
    <property type="project" value="TreeGrafter"/>
</dbReference>
<evidence type="ECO:0000256" key="6">
    <source>
        <dbReference type="ARBA" id="ARBA00022927"/>
    </source>
</evidence>
<dbReference type="PANTHER" id="PTHR22781:SF12">
    <property type="entry name" value="AP-3 COMPLEX SUBUNIT DELTA-1"/>
    <property type="match status" value="1"/>
</dbReference>
<evidence type="ECO:0000256" key="2">
    <source>
        <dbReference type="ARBA" id="ARBA00006613"/>
    </source>
</evidence>
<evidence type="ECO:0000256" key="4">
    <source>
        <dbReference type="ARBA" id="ARBA00022448"/>
    </source>
</evidence>
<keyword evidence="7" id="KW-0472">Membrane</keyword>
<comment type="caution">
    <text evidence="10">The sequence shown here is derived from an EMBL/GenBank/DDBJ whole genome shotgun (WGS) entry which is preliminary data.</text>
</comment>
<reference evidence="10" key="2">
    <citation type="submission" date="2024-01" db="EMBL/GenBank/DDBJ databases">
        <authorList>
            <person name="He J."/>
            <person name="Wang M."/>
            <person name="Zheng J."/>
            <person name="Liu Z."/>
        </authorList>
    </citation>
    <scope>NUCLEOTIDE SEQUENCE</scope>
    <source>
        <strain evidence="10">ZL_2023a</strain>
        <tissue evidence="10">Muscle</tissue>
    </source>
</reference>
<name>A0AAW0Y245_CHEQU</name>
<dbReference type="InterPro" id="IPR058898">
    <property type="entry name" value="Mu_AP3"/>
</dbReference>
<dbReference type="PANTHER" id="PTHR22781">
    <property type="entry name" value="DELTA ADAPTIN-RELATED"/>
    <property type="match status" value="1"/>
</dbReference>
<dbReference type="EMBL" id="JARKIK010000009">
    <property type="protein sequence ID" value="KAK8749435.1"/>
    <property type="molecule type" value="Genomic_DNA"/>
</dbReference>
<feature type="compositionally biased region" description="Basic residues" evidence="8">
    <location>
        <begin position="959"/>
        <end position="968"/>
    </location>
</feature>
<feature type="region of interest" description="Disordered" evidence="8">
    <location>
        <begin position="932"/>
        <end position="1015"/>
    </location>
</feature>
<keyword evidence="4" id="KW-0813">Transport</keyword>
<keyword evidence="6" id="KW-0653">Protein transport</keyword>
<dbReference type="EMBL" id="JARKIK010000009">
    <property type="protein sequence ID" value="KAK8749436.1"/>
    <property type="molecule type" value="Genomic_DNA"/>
</dbReference>
<dbReference type="GO" id="GO:0098830">
    <property type="term" value="C:presynaptic endosome"/>
    <property type="evidence" value="ECO:0007669"/>
    <property type="project" value="TreeGrafter"/>
</dbReference>
<dbReference type="InterPro" id="IPR017105">
    <property type="entry name" value="AP3_complex_dsu"/>
</dbReference>
<dbReference type="InterPro" id="IPR011989">
    <property type="entry name" value="ARM-like"/>
</dbReference>
<evidence type="ECO:0000313" key="10">
    <source>
        <dbReference type="EMBL" id="KAK8749435.1"/>
    </source>
</evidence>
<feature type="compositionally biased region" description="Basic and acidic residues" evidence="8">
    <location>
        <begin position="969"/>
        <end position="997"/>
    </location>
</feature>
<feature type="compositionally biased region" description="Low complexity" evidence="8">
    <location>
        <begin position="940"/>
        <end position="951"/>
    </location>
</feature>
<dbReference type="Gene3D" id="1.25.10.10">
    <property type="entry name" value="Leucine-rich Repeat Variant"/>
    <property type="match status" value="1"/>
</dbReference>
<dbReference type="SUPFAM" id="SSF48371">
    <property type="entry name" value="ARM repeat"/>
    <property type="match status" value="1"/>
</dbReference>
<keyword evidence="11" id="KW-1185">Reference proteome</keyword>
<dbReference type="Pfam" id="PF06375">
    <property type="entry name" value="AP3D1"/>
    <property type="match status" value="1"/>
</dbReference>
<proteinExistence type="inferred from homology"/>
<evidence type="ECO:0000313" key="11">
    <source>
        <dbReference type="Proteomes" id="UP001445076"/>
    </source>
</evidence>
<feature type="compositionally biased region" description="Basic residues" evidence="8">
    <location>
        <begin position="740"/>
        <end position="754"/>
    </location>
</feature>
<feature type="domain" description="AP-3 complex subunit delta" evidence="9">
    <location>
        <begin position="664"/>
        <end position="806"/>
    </location>
</feature>
<dbReference type="Pfam" id="PF01602">
    <property type="entry name" value="Adaptin_N"/>
    <property type="match status" value="1"/>
</dbReference>
<dbReference type="InterPro" id="IPR002553">
    <property type="entry name" value="Clathrin/coatomer_adapt-like_N"/>
</dbReference>
<feature type="region of interest" description="Disordered" evidence="8">
    <location>
        <begin position="845"/>
        <end position="883"/>
    </location>
</feature>
<feature type="compositionally biased region" description="Basic and acidic residues" evidence="8">
    <location>
        <begin position="656"/>
        <end position="679"/>
    </location>
</feature>